<dbReference type="KEGG" id="ngr:NAEGRDRAFT_77794"/>
<dbReference type="AlphaFoldDB" id="D2UYG5"/>
<gene>
    <name evidence="1" type="ORF">NAEGRDRAFT_77794</name>
</gene>
<dbReference type="RefSeq" id="XP_002683215.1">
    <property type="nucleotide sequence ID" value="XM_002683169.1"/>
</dbReference>
<organism evidence="2">
    <name type="scientific">Naegleria gruberi</name>
    <name type="common">Amoeba</name>
    <dbReference type="NCBI Taxonomy" id="5762"/>
    <lineage>
        <taxon>Eukaryota</taxon>
        <taxon>Discoba</taxon>
        <taxon>Heterolobosea</taxon>
        <taxon>Tetramitia</taxon>
        <taxon>Eutetramitia</taxon>
        <taxon>Vahlkampfiidae</taxon>
        <taxon>Naegleria</taxon>
    </lineage>
</organism>
<dbReference type="VEuPathDB" id="AmoebaDB:NAEGRDRAFT_77794"/>
<proteinExistence type="predicted"/>
<dbReference type="OrthoDB" id="10374096at2759"/>
<dbReference type="EMBL" id="GG738845">
    <property type="protein sequence ID" value="EFC50471.1"/>
    <property type="molecule type" value="Genomic_DNA"/>
</dbReference>
<evidence type="ECO:0000313" key="1">
    <source>
        <dbReference type="EMBL" id="EFC50471.1"/>
    </source>
</evidence>
<dbReference type="InParanoid" id="D2UYG5"/>
<reference evidence="1 2" key="1">
    <citation type="journal article" date="2010" name="Cell">
        <title>The genome of Naegleria gruberi illuminates early eukaryotic versatility.</title>
        <authorList>
            <person name="Fritz-Laylin L.K."/>
            <person name="Prochnik S.E."/>
            <person name="Ginger M.L."/>
            <person name="Dacks J.B."/>
            <person name="Carpenter M.L."/>
            <person name="Field M.C."/>
            <person name="Kuo A."/>
            <person name="Paredez A."/>
            <person name="Chapman J."/>
            <person name="Pham J."/>
            <person name="Shu S."/>
            <person name="Neupane R."/>
            <person name="Cipriano M."/>
            <person name="Mancuso J."/>
            <person name="Tu H."/>
            <person name="Salamov A."/>
            <person name="Lindquist E."/>
            <person name="Shapiro H."/>
            <person name="Lucas S."/>
            <person name="Grigoriev I.V."/>
            <person name="Cande W.Z."/>
            <person name="Fulton C."/>
            <person name="Rokhsar D.S."/>
            <person name="Dawson S.C."/>
        </authorList>
    </citation>
    <scope>NUCLEOTIDE SEQUENCE [LARGE SCALE GENOMIC DNA]</scope>
    <source>
        <strain evidence="1 2">NEG-M</strain>
    </source>
</reference>
<dbReference type="GeneID" id="8855402"/>
<name>D2UYG5_NAEGR</name>
<keyword evidence="2" id="KW-1185">Reference proteome</keyword>
<accession>D2UYG5</accession>
<dbReference type="Proteomes" id="UP000006671">
    <property type="component" value="Unassembled WGS sequence"/>
</dbReference>
<sequence length="107" mass="12738">MAKQFRKSAIETIDEKRELFIEYKKEQKGRMISFLTCILTDPLTPIFNQFFNEYLTPINFSIFEGIQAEQVKKLIVSQEQIEMLQHAFQKGDEEKNIFQIQTKPKME</sequence>
<protein>
    <submittedName>
        <fullName evidence="1">Uncharacterized protein</fullName>
    </submittedName>
</protein>
<evidence type="ECO:0000313" key="2">
    <source>
        <dbReference type="Proteomes" id="UP000006671"/>
    </source>
</evidence>